<feature type="transmembrane region" description="Helical" evidence="12">
    <location>
        <begin position="247"/>
        <end position="270"/>
    </location>
</feature>
<evidence type="ECO:0000256" key="10">
    <source>
        <dbReference type="ARBA" id="ARBA00023136"/>
    </source>
</evidence>
<dbReference type="GO" id="GO:0090589">
    <property type="term" value="F:protein-phosphocysteine-trehalose phosphotransferase system transporter activity"/>
    <property type="evidence" value="ECO:0007669"/>
    <property type="project" value="TreeGrafter"/>
</dbReference>
<dbReference type="GO" id="GO:0005886">
    <property type="term" value="C:plasma membrane"/>
    <property type="evidence" value="ECO:0007669"/>
    <property type="project" value="UniProtKB-SubCell"/>
</dbReference>
<feature type="transmembrane region" description="Helical" evidence="12">
    <location>
        <begin position="385"/>
        <end position="405"/>
    </location>
</feature>
<evidence type="ECO:0000259" key="14">
    <source>
        <dbReference type="PROSITE" id="PS51103"/>
    </source>
</evidence>
<dbReference type="InterPro" id="IPR001996">
    <property type="entry name" value="PTS_IIB_1"/>
</dbReference>
<dbReference type="EMBL" id="PKIB01000014">
    <property type="protein sequence ID" value="PLA53129.1"/>
    <property type="molecule type" value="Genomic_DNA"/>
</dbReference>
<name>A0A2I1YE07_STRMC</name>
<dbReference type="PROSITE" id="PS51103">
    <property type="entry name" value="PTS_EIIC_TYPE_1"/>
    <property type="match status" value="1"/>
</dbReference>
<accession>A0A2I1YE07</accession>
<dbReference type="Pfam" id="PF02378">
    <property type="entry name" value="PTS_EIIC"/>
    <property type="match status" value="1"/>
</dbReference>
<keyword evidence="10 12" id="KW-0472">Membrane</keyword>
<feature type="domain" description="PTS EIIB type-1" evidence="13">
    <location>
        <begin position="7"/>
        <end position="89"/>
    </location>
</feature>
<reference evidence="15 16" key="1">
    <citation type="submission" date="2017-12" db="EMBL/GenBank/DDBJ databases">
        <title>Phylogenetic diversity of female urinary microbiome.</title>
        <authorList>
            <person name="Thomas-White K."/>
            <person name="Wolfe A.J."/>
        </authorList>
    </citation>
    <scope>NUCLEOTIDE SEQUENCE [LARGE SCALE GENOMIC DNA]</scope>
    <source>
        <strain evidence="15 16">UMB0733</strain>
    </source>
</reference>
<organism evidence="15 16">
    <name type="scientific">Streptococcus macedonicus</name>
    <name type="common">Streptococcus gallolyticus macedonicus</name>
    <dbReference type="NCBI Taxonomy" id="59310"/>
    <lineage>
        <taxon>Bacteria</taxon>
        <taxon>Bacillati</taxon>
        <taxon>Bacillota</taxon>
        <taxon>Bacilli</taxon>
        <taxon>Lactobacillales</taxon>
        <taxon>Streptococcaceae</taxon>
        <taxon>Streptococcus</taxon>
    </lineage>
</organism>
<dbReference type="PROSITE" id="PS01035">
    <property type="entry name" value="PTS_EIIB_TYPE_1_CYS"/>
    <property type="match status" value="1"/>
</dbReference>
<keyword evidence="7 12" id="KW-0812">Transmembrane</keyword>
<evidence type="ECO:0000256" key="4">
    <source>
        <dbReference type="ARBA" id="ARBA00022597"/>
    </source>
</evidence>
<sequence length="455" mass="49125">MAKKDYKELSKEILEKVGGIGNITRAYHCMTRLRLNVKDKGLVKVEEIEKLDGVTGYQWNGNQLQIIIGQHVDDVYQDFCKVSGLNTESKIEENLDDEKYKFGINTIFQTLAAILLPVIPAIAGAGMIKGISTILTSYCGVDAESTFNVVLNMAGDCAFYFLPFLVAWSSAKHFKTNIAMAISLAGVLLYPTMTAGNTAGLEAMSLFGLPIPFPRYYGSTIPIILTVWVLSYVYKYADKIIPKSLRIVFTPMVVLLIMTPLTLVAIGPLAMYISELLVGLFNFLYGLSPIIAGAIIGGTRLFVVMTGMHLSLSTICLGNLAGLGYDWLLPMHTMGTLALFGACLAVWIRAKKSENKQIGASTAISAFIGITEPGIYGVFLKFRNAMLATVVGGAVGGAIVGMFGGRASAYVNSCILSTPAFMTDNFWCVALGMAVSAIVAFVIVMVLGIKEDEKI</sequence>
<dbReference type="AlphaFoldDB" id="A0A2I1YE07"/>
<gene>
    <name evidence="15" type="ORF">CYK21_10530</name>
</gene>
<dbReference type="Pfam" id="PF00367">
    <property type="entry name" value="PTS_EIIB"/>
    <property type="match status" value="1"/>
</dbReference>
<keyword evidence="4" id="KW-0762">Sugar transport</keyword>
<evidence type="ECO:0000256" key="7">
    <source>
        <dbReference type="ARBA" id="ARBA00022692"/>
    </source>
</evidence>
<feature type="transmembrane region" description="Helical" evidence="12">
    <location>
        <begin position="327"/>
        <end position="348"/>
    </location>
</feature>
<keyword evidence="9 12" id="KW-1133">Transmembrane helix</keyword>
<feature type="transmembrane region" description="Helical" evidence="12">
    <location>
        <begin position="276"/>
        <end position="296"/>
    </location>
</feature>
<dbReference type="InterPro" id="IPR003352">
    <property type="entry name" value="PTS_EIIC"/>
</dbReference>
<evidence type="ECO:0000256" key="5">
    <source>
        <dbReference type="ARBA" id="ARBA00022679"/>
    </source>
</evidence>
<feature type="transmembrane region" description="Helical" evidence="12">
    <location>
        <begin position="301"/>
        <end position="321"/>
    </location>
</feature>
<dbReference type="GeneID" id="64018140"/>
<evidence type="ECO:0000256" key="11">
    <source>
        <dbReference type="PROSITE-ProRule" id="PRU00421"/>
    </source>
</evidence>
<keyword evidence="2" id="KW-0813">Transport</keyword>
<dbReference type="GO" id="GO:0015771">
    <property type="term" value="P:trehalose transport"/>
    <property type="evidence" value="ECO:0007669"/>
    <property type="project" value="TreeGrafter"/>
</dbReference>
<dbReference type="PROSITE" id="PS51098">
    <property type="entry name" value="PTS_EIIB_TYPE_1"/>
    <property type="match status" value="1"/>
</dbReference>
<evidence type="ECO:0000256" key="9">
    <source>
        <dbReference type="ARBA" id="ARBA00022989"/>
    </source>
</evidence>
<evidence type="ECO:0000256" key="8">
    <source>
        <dbReference type="ARBA" id="ARBA00022777"/>
    </source>
</evidence>
<evidence type="ECO:0000256" key="3">
    <source>
        <dbReference type="ARBA" id="ARBA00022475"/>
    </source>
</evidence>
<feature type="transmembrane region" description="Helical" evidence="12">
    <location>
        <begin position="360"/>
        <end position="379"/>
    </location>
</feature>
<feature type="transmembrane region" description="Helical" evidence="12">
    <location>
        <begin position="216"/>
        <end position="235"/>
    </location>
</feature>
<proteinExistence type="predicted"/>
<dbReference type="Proteomes" id="UP000235073">
    <property type="component" value="Unassembled WGS sequence"/>
</dbReference>
<dbReference type="Gene3D" id="3.30.1360.60">
    <property type="entry name" value="Glucose permease domain IIB"/>
    <property type="match status" value="1"/>
</dbReference>
<dbReference type="CDD" id="cd00212">
    <property type="entry name" value="PTS_IIB_glc"/>
    <property type="match status" value="1"/>
</dbReference>
<dbReference type="InterPro" id="IPR050558">
    <property type="entry name" value="PTS_Sugar-Specific_Components"/>
</dbReference>
<evidence type="ECO:0000259" key="13">
    <source>
        <dbReference type="PROSITE" id="PS51098"/>
    </source>
</evidence>
<dbReference type="GO" id="GO:0009401">
    <property type="term" value="P:phosphoenolpyruvate-dependent sugar phosphotransferase system"/>
    <property type="evidence" value="ECO:0007669"/>
    <property type="project" value="UniProtKB-KW"/>
</dbReference>
<keyword evidence="6" id="KW-0598">Phosphotransferase system</keyword>
<evidence type="ECO:0000313" key="16">
    <source>
        <dbReference type="Proteomes" id="UP000235073"/>
    </source>
</evidence>
<comment type="subcellular location">
    <subcellularLocation>
        <location evidence="1">Cell membrane</location>
        <topology evidence="1">Multi-pass membrane protein</topology>
    </subcellularLocation>
</comment>
<protein>
    <submittedName>
        <fullName evidence="15">PTS beta-glucoside transporter subunit EIIBCA</fullName>
    </submittedName>
</protein>
<feature type="transmembrane region" description="Helical" evidence="12">
    <location>
        <begin position="178"/>
        <end position="196"/>
    </location>
</feature>
<keyword evidence="8" id="KW-0418">Kinase</keyword>
<keyword evidence="3" id="KW-1003">Cell membrane</keyword>
<evidence type="ECO:0000256" key="1">
    <source>
        <dbReference type="ARBA" id="ARBA00004651"/>
    </source>
</evidence>
<evidence type="ECO:0000256" key="6">
    <source>
        <dbReference type="ARBA" id="ARBA00022683"/>
    </source>
</evidence>
<evidence type="ECO:0000313" key="15">
    <source>
        <dbReference type="EMBL" id="PLA53129.1"/>
    </source>
</evidence>
<feature type="transmembrane region" description="Helical" evidence="12">
    <location>
        <begin position="107"/>
        <end position="127"/>
    </location>
</feature>
<feature type="transmembrane region" description="Helical" evidence="12">
    <location>
        <begin position="147"/>
        <end position="166"/>
    </location>
</feature>
<dbReference type="SUPFAM" id="SSF55604">
    <property type="entry name" value="Glucose permease domain IIB"/>
    <property type="match status" value="1"/>
</dbReference>
<dbReference type="InterPro" id="IPR013013">
    <property type="entry name" value="PTS_EIIC_1"/>
</dbReference>
<dbReference type="GO" id="GO:0008982">
    <property type="term" value="F:protein-N(PI)-phosphohistidine-sugar phosphotransferase activity"/>
    <property type="evidence" value="ECO:0007669"/>
    <property type="project" value="InterPro"/>
</dbReference>
<evidence type="ECO:0000256" key="12">
    <source>
        <dbReference type="SAM" id="Phobius"/>
    </source>
</evidence>
<dbReference type="FunFam" id="3.30.1360.60:FF:000001">
    <property type="entry name" value="PTS system glucose-specific IIBC component PtsG"/>
    <property type="match status" value="1"/>
</dbReference>
<dbReference type="GO" id="GO:0016301">
    <property type="term" value="F:kinase activity"/>
    <property type="evidence" value="ECO:0007669"/>
    <property type="project" value="UniProtKB-KW"/>
</dbReference>
<dbReference type="InterPro" id="IPR036878">
    <property type="entry name" value="Glu_permease_IIB"/>
</dbReference>
<dbReference type="RefSeq" id="WP_053092472.1">
    <property type="nucleotide sequence ID" value="NZ_PKIB01000014.1"/>
</dbReference>
<feature type="domain" description="PTS EIIC type-1" evidence="14">
    <location>
        <begin position="109"/>
        <end position="455"/>
    </location>
</feature>
<comment type="caution">
    <text evidence="15">The sequence shown here is derived from an EMBL/GenBank/DDBJ whole genome shotgun (WGS) entry which is preliminary data.</text>
</comment>
<feature type="transmembrane region" description="Helical" evidence="12">
    <location>
        <begin position="426"/>
        <end position="449"/>
    </location>
</feature>
<feature type="active site" description="Phosphocysteine intermediate; for EIIB activity" evidence="11">
    <location>
        <position position="29"/>
    </location>
</feature>
<keyword evidence="5" id="KW-0808">Transferase</keyword>
<dbReference type="PANTHER" id="PTHR30175:SF1">
    <property type="entry name" value="PTS SYSTEM ARBUTIN-, CELLOBIOSE-, AND SALICIN-SPECIFIC EIIBC COMPONENT-RELATED"/>
    <property type="match status" value="1"/>
</dbReference>
<evidence type="ECO:0000256" key="2">
    <source>
        <dbReference type="ARBA" id="ARBA00022448"/>
    </source>
</evidence>
<dbReference type="InterPro" id="IPR018113">
    <property type="entry name" value="PTrfase_EIIB_Cys"/>
</dbReference>
<dbReference type="PANTHER" id="PTHR30175">
    <property type="entry name" value="PHOSPHOTRANSFERASE SYSTEM TRANSPORT PROTEIN"/>
    <property type="match status" value="1"/>
</dbReference>